<dbReference type="RefSeq" id="WP_262688980.1">
    <property type="nucleotide sequence ID" value="NZ_JAOQIO010000125.1"/>
</dbReference>
<keyword evidence="4" id="KW-1185">Reference proteome</keyword>
<evidence type="ECO:0000313" key="3">
    <source>
        <dbReference type="EMBL" id="MCU6798259.1"/>
    </source>
</evidence>
<dbReference type="EMBL" id="JAOQIO010000125">
    <property type="protein sequence ID" value="MCU6798259.1"/>
    <property type="molecule type" value="Genomic_DNA"/>
</dbReference>
<feature type="transmembrane region" description="Helical" evidence="2">
    <location>
        <begin position="106"/>
        <end position="127"/>
    </location>
</feature>
<evidence type="ECO:0000313" key="4">
    <source>
        <dbReference type="Proteomes" id="UP001652445"/>
    </source>
</evidence>
<comment type="caution">
    <text evidence="3">The sequence shown here is derived from an EMBL/GenBank/DDBJ whole genome shotgun (WGS) entry which is preliminary data.</text>
</comment>
<proteinExistence type="predicted"/>
<evidence type="ECO:0000256" key="1">
    <source>
        <dbReference type="SAM" id="MobiDB-lite"/>
    </source>
</evidence>
<keyword evidence="2" id="KW-1133">Transmembrane helix</keyword>
<feature type="transmembrane region" description="Helical" evidence="2">
    <location>
        <begin position="80"/>
        <end position="100"/>
    </location>
</feature>
<gene>
    <name evidence="3" type="ORF">OB236_39640</name>
</gene>
<keyword evidence="2" id="KW-0472">Membrane</keyword>
<evidence type="ECO:0000256" key="2">
    <source>
        <dbReference type="SAM" id="Phobius"/>
    </source>
</evidence>
<accession>A0ABT2UUC5</accession>
<sequence>METVHDEGELDDMVTKGGGTSPRSGEVVAGMLAALLGMAALTAAHWWSAADPAAANVWLIRLSSWLPGGLRIGPYGGKEITALTVWLGSWLVLFITLKWFELRLRFWTVLFTIGMMILLVLLWPPVYHKIYGWPT</sequence>
<keyword evidence="2" id="KW-0812">Transmembrane</keyword>
<protein>
    <submittedName>
        <fullName evidence="3">Uncharacterized protein</fullName>
    </submittedName>
</protein>
<dbReference type="Proteomes" id="UP001652445">
    <property type="component" value="Unassembled WGS sequence"/>
</dbReference>
<organism evidence="3 4">
    <name type="scientific">Paenibacillus baimaensis</name>
    <dbReference type="NCBI Taxonomy" id="2982185"/>
    <lineage>
        <taxon>Bacteria</taxon>
        <taxon>Bacillati</taxon>
        <taxon>Bacillota</taxon>
        <taxon>Bacilli</taxon>
        <taxon>Bacillales</taxon>
        <taxon>Paenibacillaceae</taxon>
        <taxon>Paenibacillus</taxon>
    </lineage>
</organism>
<name>A0ABT2UUC5_9BACL</name>
<feature type="region of interest" description="Disordered" evidence="1">
    <location>
        <begin position="1"/>
        <end position="22"/>
    </location>
</feature>
<reference evidence="3 4" key="1">
    <citation type="submission" date="2022-09" db="EMBL/GenBank/DDBJ databases">
        <authorList>
            <person name="Han X.L."/>
            <person name="Wang Q."/>
            <person name="Lu T."/>
        </authorList>
    </citation>
    <scope>NUCLEOTIDE SEQUENCE [LARGE SCALE GENOMIC DNA]</scope>
    <source>
        <strain evidence="3 4">WQ 127069</strain>
    </source>
</reference>
<feature type="transmembrane region" description="Helical" evidence="2">
    <location>
        <begin position="27"/>
        <end position="47"/>
    </location>
</feature>